<organism evidence="2 3">
    <name type="scientific">Pseudomonas poae</name>
    <dbReference type="NCBI Taxonomy" id="200451"/>
    <lineage>
        <taxon>Bacteria</taxon>
        <taxon>Pseudomonadati</taxon>
        <taxon>Pseudomonadota</taxon>
        <taxon>Gammaproteobacteria</taxon>
        <taxon>Pseudomonadales</taxon>
        <taxon>Pseudomonadaceae</taxon>
        <taxon>Pseudomonas</taxon>
    </lineage>
</organism>
<feature type="region of interest" description="Disordered" evidence="1">
    <location>
        <begin position="39"/>
        <end position="70"/>
    </location>
</feature>
<dbReference type="EMBL" id="LT629706">
    <property type="protein sequence ID" value="SDN34447.1"/>
    <property type="molecule type" value="Genomic_DNA"/>
</dbReference>
<dbReference type="Proteomes" id="UP000181903">
    <property type="component" value="Chromosome I"/>
</dbReference>
<name>A0ABY0R9W6_9PSED</name>
<gene>
    <name evidence="2" type="ORF">SAMN04490208_0001</name>
</gene>
<proteinExistence type="predicted"/>
<keyword evidence="3" id="KW-1185">Reference proteome</keyword>
<reference evidence="2 3" key="1">
    <citation type="submission" date="2016-10" db="EMBL/GenBank/DDBJ databases">
        <authorList>
            <person name="Varghese N."/>
            <person name="Submissions S."/>
        </authorList>
    </citation>
    <scope>NUCLEOTIDE SEQUENCE [LARGE SCALE GENOMIC DNA]</scope>
    <source>
        <strain evidence="2 3">BS2776</strain>
    </source>
</reference>
<accession>A0ABY0R9W6</accession>
<sequence length="70" mass="7665">MFIRKHLSQFAIERVRVLARFGRSMNAASLSRQTLSMGDEARGAVQVPRGRGRDSHRGSGLGSGFILGIH</sequence>
<evidence type="ECO:0000313" key="3">
    <source>
        <dbReference type="Proteomes" id="UP000181903"/>
    </source>
</evidence>
<feature type="compositionally biased region" description="Gly residues" evidence="1">
    <location>
        <begin position="59"/>
        <end position="70"/>
    </location>
</feature>
<evidence type="ECO:0000313" key="2">
    <source>
        <dbReference type="EMBL" id="SDN34447.1"/>
    </source>
</evidence>
<evidence type="ECO:0000256" key="1">
    <source>
        <dbReference type="SAM" id="MobiDB-lite"/>
    </source>
</evidence>
<protein>
    <submittedName>
        <fullName evidence="2">Uncharacterized protein</fullName>
    </submittedName>
</protein>